<dbReference type="Proteomes" id="UP000199800">
    <property type="component" value="Unassembled WGS sequence"/>
</dbReference>
<dbReference type="STRING" id="29364.SAMN04487772_1075"/>
<dbReference type="SUPFAM" id="SSF46785">
    <property type="entry name" value="Winged helix' DNA-binding domain"/>
    <property type="match status" value="1"/>
</dbReference>
<evidence type="ECO:0000259" key="4">
    <source>
        <dbReference type="PROSITE" id="PS50949"/>
    </source>
</evidence>
<proteinExistence type="predicted"/>
<keyword evidence="1" id="KW-0805">Transcription regulation</keyword>
<name>A0A1I0B716_9FIRM</name>
<dbReference type="SMART" id="SM00345">
    <property type="entry name" value="HTH_GNTR"/>
    <property type="match status" value="1"/>
</dbReference>
<dbReference type="PANTHER" id="PTHR38445:SF9">
    <property type="entry name" value="HTH-TYPE TRANSCRIPTIONAL REPRESSOR YTRA"/>
    <property type="match status" value="1"/>
</dbReference>
<keyword evidence="3" id="KW-0804">Transcription</keyword>
<dbReference type="GO" id="GO:0003700">
    <property type="term" value="F:DNA-binding transcription factor activity"/>
    <property type="evidence" value="ECO:0007669"/>
    <property type="project" value="InterPro"/>
</dbReference>
<dbReference type="GO" id="GO:0003677">
    <property type="term" value="F:DNA binding"/>
    <property type="evidence" value="ECO:0007669"/>
    <property type="project" value="UniProtKB-KW"/>
</dbReference>
<gene>
    <name evidence="5" type="ORF">SAMN04487772_1075</name>
</gene>
<evidence type="ECO:0000313" key="6">
    <source>
        <dbReference type="Proteomes" id="UP000199800"/>
    </source>
</evidence>
<evidence type="ECO:0000256" key="2">
    <source>
        <dbReference type="ARBA" id="ARBA00023125"/>
    </source>
</evidence>
<evidence type="ECO:0000256" key="3">
    <source>
        <dbReference type="ARBA" id="ARBA00023163"/>
    </source>
</evidence>
<dbReference type="InterPro" id="IPR036388">
    <property type="entry name" value="WH-like_DNA-bd_sf"/>
</dbReference>
<dbReference type="RefSeq" id="WP_092477361.1">
    <property type="nucleotide sequence ID" value="NZ_FOHN01000007.1"/>
</dbReference>
<organism evidence="5 6">
    <name type="scientific">[Clostridium] polysaccharolyticum</name>
    <dbReference type="NCBI Taxonomy" id="29364"/>
    <lineage>
        <taxon>Bacteria</taxon>
        <taxon>Bacillati</taxon>
        <taxon>Bacillota</taxon>
        <taxon>Clostridia</taxon>
        <taxon>Lachnospirales</taxon>
        <taxon>Lachnospiraceae</taxon>
    </lineage>
</organism>
<feature type="domain" description="HTH gntR-type" evidence="4">
    <location>
        <begin position="10"/>
        <end position="78"/>
    </location>
</feature>
<dbReference type="CDD" id="cd07377">
    <property type="entry name" value="WHTH_GntR"/>
    <property type="match status" value="1"/>
</dbReference>
<dbReference type="Gene3D" id="1.10.10.10">
    <property type="entry name" value="Winged helix-like DNA-binding domain superfamily/Winged helix DNA-binding domain"/>
    <property type="match status" value="1"/>
</dbReference>
<dbReference type="OrthoDB" id="9801546at2"/>
<dbReference type="AlphaFoldDB" id="A0A1I0B716"/>
<evidence type="ECO:0000256" key="1">
    <source>
        <dbReference type="ARBA" id="ARBA00023015"/>
    </source>
</evidence>
<dbReference type="PROSITE" id="PS50949">
    <property type="entry name" value="HTH_GNTR"/>
    <property type="match status" value="1"/>
</dbReference>
<keyword evidence="6" id="KW-1185">Reference proteome</keyword>
<dbReference type="InterPro" id="IPR036390">
    <property type="entry name" value="WH_DNA-bd_sf"/>
</dbReference>
<keyword evidence="2" id="KW-0238">DNA-binding</keyword>
<dbReference type="Pfam" id="PF00392">
    <property type="entry name" value="GntR"/>
    <property type="match status" value="1"/>
</dbReference>
<reference evidence="5 6" key="1">
    <citation type="submission" date="2016-10" db="EMBL/GenBank/DDBJ databases">
        <authorList>
            <person name="de Groot N.N."/>
        </authorList>
    </citation>
    <scope>NUCLEOTIDE SEQUENCE [LARGE SCALE GENOMIC DNA]</scope>
    <source>
        <strain evidence="5 6">DSM 1801</strain>
    </source>
</reference>
<dbReference type="EMBL" id="FOHN01000007">
    <property type="protein sequence ID" value="SET02666.1"/>
    <property type="molecule type" value="Genomic_DNA"/>
</dbReference>
<dbReference type="PANTHER" id="PTHR38445">
    <property type="entry name" value="HTH-TYPE TRANSCRIPTIONAL REPRESSOR YTRA"/>
    <property type="match status" value="1"/>
</dbReference>
<dbReference type="InterPro" id="IPR000524">
    <property type="entry name" value="Tscrpt_reg_HTH_GntR"/>
</dbReference>
<evidence type="ECO:0000313" key="5">
    <source>
        <dbReference type="EMBL" id="SET02666.1"/>
    </source>
</evidence>
<sequence>MIHIDYKDSRPLYEQISSKLSVLILHGVFEPDSQLPSVRNLAVELAINPNTIQKAYADLERKGYIYSVKGKGNFVSDTSKIQEEKKMELIEKFKALVKEASELGVGIEDIKQVLEQYYPIANS</sequence>
<accession>A0A1I0B716</accession>
<protein>
    <submittedName>
        <fullName evidence="5">GntR family transcriptional regulator</fullName>
    </submittedName>
</protein>